<evidence type="ECO:0008006" key="3">
    <source>
        <dbReference type="Google" id="ProtNLM"/>
    </source>
</evidence>
<gene>
    <name evidence="1" type="ORF">FHS92_002656</name>
</gene>
<comment type="caution">
    <text evidence="1">The sequence shown here is derived from an EMBL/GenBank/DDBJ whole genome shotgun (WGS) entry which is preliminary data.</text>
</comment>
<dbReference type="EMBL" id="JACIJP010000004">
    <property type="protein sequence ID" value="MBB6124903.1"/>
    <property type="molecule type" value="Genomic_DNA"/>
</dbReference>
<dbReference type="Proteomes" id="UP000552700">
    <property type="component" value="Unassembled WGS sequence"/>
</dbReference>
<reference evidence="1 2" key="1">
    <citation type="submission" date="2020-08" db="EMBL/GenBank/DDBJ databases">
        <title>Genomic Encyclopedia of Type Strains, Phase IV (KMG-IV): sequencing the most valuable type-strain genomes for metagenomic binning, comparative biology and taxonomic classification.</title>
        <authorList>
            <person name="Goeker M."/>
        </authorList>
    </citation>
    <scope>NUCLEOTIDE SEQUENCE [LARGE SCALE GENOMIC DNA]</scope>
    <source>
        <strain evidence="1 2">DSM 102255</strain>
    </source>
</reference>
<organism evidence="1 2">
    <name type="scientific">Sphingobium subterraneum</name>
    <dbReference type="NCBI Taxonomy" id="627688"/>
    <lineage>
        <taxon>Bacteria</taxon>
        <taxon>Pseudomonadati</taxon>
        <taxon>Pseudomonadota</taxon>
        <taxon>Alphaproteobacteria</taxon>
        <taxon>Sphingomonadales</taxon>
        <taxon>Sphingomonadaceae</taxon>
        <taxon>Sphingobium</taxon>
    </lineage>
</organism>
<proteinExistence type="predicted"/>
<dbReference type="AlphaFoldDB" id="A0A841J1T3"/>
<protein>
    <recommendedName>
        <fullName evidence="3">Rap1a immunity protein domain-containing protein</fullName>
    </recommendedName>
</protein>
<keyword evidence="2" id="KW-1185">Reference proteome</keyword>
<accession>A0A841J1T3</accession>
<evidence type="ECO:0000313" key="1">
    <source>
        <dbReference type="EMBL" id="MBB6124903.1"/>
    </source>
</evidence>
<sequence>MRYLIAMIAIGASAVIAPSTRLNAEQYVTGAGAQSCADFVRQAGKDGLSDPASLQWALGYITGRTTATNAWHRPFTGPEGIALDLLSYCRAHPVRQIDDAAASFFERTRYCKTKHGCR</sequence>
<name>A0A841J1T3_9SPHN</name>
<evidence type="ECO:0000313" key="2">
    <source>
        <dbReference type="Proteomes" id="UP000552700"/>
    </source>
</evidence>